<comment type="caution">
    <text evidence="1">The sequence shown here is derived from an EMBL/GenBank/DDBJ whole genome shotgun (WGS) entry which is preliminary data.</text>
</comment>
<accession>A0A9E4N5T1</accession>
<dbReference type="AlphaFoldDB" id="A0A9E4N5T1"/>
<name>A0A9E4N5T1_9GAMM</name>
<protein>
    <submittedName>
        <fullName evidence="1">Uncharacterized protein</fullName>
    </submittedName>
</protein>
<reference evidence="1" key="1">
    <citation type="journal article" date="2021" name="Proc. Natl. Acad. Sci. U.S.A.">
        <title>Global biogeography of chemosynthetic symbionts reveals both localized and globally distributed symbiont groups. .</title>
        <authorList>
            <person name="Osvatic J.T."/>
            <person name="Wilkins L.G.E."/>
            <person name="Leibrecht L."/>
            <person name="Leray M."/>
            <person name="Zauner S."/>
            <person name="Polzin J."/>
            <person name="Camacho Y."/>
            <person name="Gros O."/>
            <person name="van Gils J.A."/>
            <person name="Eisen J.A."/>
            <person name="Petersen J.M."/>
            <person name="Yuen B."/>
        </authorList>
    </citation>
    <scope>NUCLEOTIDE SEQUENCE</scope>
    <source>
        <strain evidence="1">MAGclacostrist064TRANS</strain>
    </source>
</reference>
<gene>
    <name evidence="1" type="ORF">JAZ07_16880</name>
</gene>
<evidence type="ECO:0000313" key="2">
    <source>
        <dbReference type="Proteomes" id="UP000886667"/>
    </source>
</evidence>
<dbReference type="Proteomes" id="UP000886667">
    <property type="component" value="Unassembled WGS sequence"/>
</dbReference>
<proteinExistence type="predicted"/>
<dbReference type="EMBL" id="JAEPCM010000606">
    <property type="protein sequence ID" value="MCG7948020.1"/>
    <property type="molecule type" value="Genomic_DNA"/>
</dbReference>
<evidence type="ECO:0000313" key="1">
    <source>
        <dbReference type="EMBL" id="MCG7948020.1"/>
    </source>
</evidence>
<sequence length="69" mass="8044">MSECKARALNPDKIEFKLEITFTLAEWREIRENLKSNWQYPTRELADSISDCITQAEQSFIPRAIKPGD</sequence>
<organism evidence="1 2">
    <name type="scientific">Candidatus Thiodiazotropha taylori</name>
    <dbReference type="NCBI Taxonomy" id="2792791"/>
    <lineage>
        <taxon>Bacteria</taxon>
        <taxon>Pseudomonadati</taxon>
        <taxon>Pseudomonadota</taxon>
        <taxon>Gammaproteobacteria</taxon>
        <taxon>Chromatiales</taxon>
        <taxon>Sedimenticolaceae</taxon>
        <taxon>Candidatus Thiodiazotropha</taxon>
    </lineage>
</organism>